<dbReference type="CDD" id="cd01837">
    <property type="entry name" value="SGNH_plant_lipase_like"/>
    <property type="match status" value="1"/>
</dbReference>
<dbReference type="PANTHER" id="PTHR46020:SF32">
    <property type="entry name" value="GDSL ESTERASE_LIPASE"/>
    <property type="match status" value="1"/>
</dbReference>
<dbReference type="AlphaFoldDB" id="A0AAD8L1C7"/>
<protein>
    <recommendedName>
        <fullName evidence="7">GDSL esterase/lipase At5g03610-like</fullName>
    </recommendedName>
</protein>
<name>A0AAD8L1C7_TARER</name>
<evidence type="ECO:0000256" key="4">
    <source>
        <dbReference type="ARBA" id="ARBA00023098"/>
    </source>
</evidence>
<dbReference type="EMBL" id="JAUHHV010000003">
    <property type="protein sequence ID" value="KAK1429550.1"/>
    <property type="molecule type" value="Genomic_DNA"/>
</dbReference>
<dbReference type="SUPFAM" id="SSF52266">
    <property type="entry name" value="SGNH hydrolase"/>
    <property type="match status" value="1"/>
</dbReference>
<keyword evidence="3" id="KW-0442">Lipid degradation</keyword>
<sequence length="411" mass="45691">MGNTISPPDSKNEDYKHVMNGALRVVLVKFLQLSFSRLLSNGYHILFRFALSSLSLSLMEFHTLLSSTFFLLFLFTIAGKTVCANEEAQKVSGGYRPLKLFAFGDSYADTGNNPKSLSSSWKNPYGVTFPGKPAGRYSDGRVLTDYIARFMGIKSPLPYELRKYGQHRLQHGLNFAYGGTGVFDTGNLQPNLSTQIGYFERVVKESVYTKRDLQSSLALVAVSGNDYAAFTASGGTDQGLPSFISHVINQMGINLKRIRSLGVRRVLVTTLQPIGCLPRQTAFSSYQQCNETDNSAVIFHNQLLQKVVTSLNNSTKGSNFLILDLFNSFNAVLKNKGEFTGSAKFDTPLKPCCLATRSDAFCGTLDDKGRRLYTVCNKPESMFFWDSVHPTEAGWRSVYLTLRSSLNRIYN</sequence>
<dbReference type="Gene3D" id="3.40.50.1110">
    <property type="entry name" value="SGNH hydrolase"/>
    <property type="match status" value="1"/>
</dbReference>
<dbReference type="InterPro" id="IPR035669">
    <property type="entry name" value="SGNH_plant_lipase-like"/>
</dbReference>
<evidence type="ECO:0000256" key="2">
    <source>
        <dbReference type="ARBA" id="ARBA00022801"/>
    </source>
</evidence>
<evidence type="ECO:0000313" key="6">
    <source>
        <dbReference type="Proteomes" id="UP001229421"/>
    </source>
</evidence>
<keyword evidence="6" id="KW-1185">Reference proteome</keyword>
<dbReference type="GO" id="GO:0016788">
    <property type="term" value="F:hydrolase activity, acting on ester bonds"/>
    <property type="evidence" value="ECO:0007669"/>
    <property type="project" value="InterPro"/>
</dbReference>
<evidence type="ECO:0000256" key="1">
    <source>
        <dbReference type="ARBA" id="ARBA00008668"/>
    </source>
</evidence>
<gene>
    <name evidence="5" type="ORF">QVD17_11761</name>
</gene>
<evidence type="ECO:0008006" key="7">
    <source>
        <dbReference type="Google" id="ProtNLM"/>
    </source>
</evidence>
<dbReference type="GO" id="GO:0016042">
    <property type="term" value="P:lipid catabolic process"/>
    <property type="evidence" value="ECO:0007669"/>
    <property type="project" value="UniProtKB-KW"/>
</dbReference>
<reference evidence="5" key="1">
    <citation type="journal article" date="2023" name="bioRxiv">
        <title>Improved chromosome-level genome assembly for marigold (Tagetes erecta).</title>
        <authorList>
            <person name="Jiang F."/>
            <person name="Yuan L."/>
            <person name="Wang S."/>
            <person name="Wang H."/>
            <person name="Xu D."/>
            <person name="Wang A."/>
            <person name="Fan W."/>
        </authorList>
    </citation>
    <scope>NUCLEOTIDE SEQUENCE</scope>
    <source>
        <strain evidence="5">WSJ</strain>
        <tissue evidence="5">Leaf</tissue>
    </source>
</reference>
<keyword evidence="4" id="KW-0443">Lipid metabolism</keyword>
<dbReference type="InterPro" id="IPR036514">
    <property type="entry name" value="SGNH_hydro_sf"/>
</dbReference>
<evidence type="ECO:0000256" key="3">
    <source>
        <dbReference type="ARBA" id="ARBA00022963"/>
    </source>
</evidence>
<keyword evidence="2" id="KW-0378">Hydrolase</keyword>
<comment type="caution">
    <text evidence="5">The sequence shown here is derived from an EMBL/GenBank/DDBJ whole genome shotgun (WGS) entry which is preliminary data.</text>
</comment>
<accession>A0AAD8L1C7</accession>
<organism evidence="5 6">
    <name type="scientific">Tagetes erecta</name>
    <name type="common">African marigold</name>
    <dbReference type="NCBI Taxonomy" id="13708"/>
    <lineage>
        <taxon>Eukaryota</taxon>
        <taxon>Viridiplantae</taxon>
        <taxon>Streptophyta</taxon>
        <taxon>Embryophyta</taxon>
        <taxon>Tracheophyta</taxon>
        <taxon>Spermatophyta</taxon>
        <taxon>Magnoliopsida</taxon>
        <taxon>eudicotyledons</taxon>
        <taxon>Gunneridae</taxon>
        <taxon>Pentapetalae</taxon>
        <taxon>asterids</taxon>
        <taxon>campanulids</taxon>
        <taxon>Asterales</taxon>
        <taxon>Asteraceae</taxon>
        <taxon>Asteroideae</taxon>
        <taxon>Heliantheae alliance</taxon>
        <taxon>Tageteae</taxon>
        <taxon>Tagetes</taxon>
    </lineage>
</organism>
<dbReference type="Pfam" id="PF00657">
    <property type="entry name" value="Lipase_GDSL"/>
    <property type="match status" value="1"/>
</dbReference>
<dbReference type="Proteomes" id="UP001229421">
    <property type="component" value="Unassembled WGS sequence"/>
</dbReference>
<comment type="similarity">
    <text evidence="1">Belongs to the 'GDSL' lipolytic enzyme family.</text>
</comment>
<proteinExistence type="inferred from homology"/>
<dbReference type="PANTHER" id="PTHR46020">
    <property type="entry name" value="OSJNBB0059K02.9 PROTEIN"/>
    <property type="match status" value="1"/>
</dbReference>
<evidence type="ECO:0000313" key="5">
    <source>
        <dbReference type="EMBL" id="KAK1429550.1"/>
    </source>
</evidence>
<dbReference type="InterPro" id="IPR001087">
    <property type="entry name" value="GDSL"/>
</dbReference>